<dbReference type="AlphaFoldDB" id="A0A7C3R4T0"/>
<sequence length="717" mass="82533">MRAKVLFVWHMHQPYYFDPVMKEMPLPWVRLHGVRGYNDLPYMISRFPLVRTTVNFVPSLMDQMDLLTSGTVVDSYHQLSLRTAQDLSIDEKVFLLRNFFSCPYDSMIKPYPRFAALWAQVYGQPAHTLENWQKTAMAMTTQDFLDLQVWFNLTWFGYAARKTFPEIDGWIRKGTRFSEDDKKAILDLQMRILAGLVPLYRKLHDEGRVEISTSPYFHPILPLLISSKIARRPRPELSLPDEFAWPQDARDQLRRAMDRQESLWGKPVSGVWPSEGSICPELVEMASLLEISWLASDEEVLKQSRPSEKWRDLSPYHTYVIESLPKSPRLVFRDRGLSDRIGFLYARYNGTEAALDLISGMERVEQVANRGDHPAVIPIILDGENPWESYPDGGYLFLSSLFERLEHHPRLQAMTVSEAVQEVPAKPLAGVASGSWINHDFNIWIGHHEDNKAWDYLGKTRQFLESELRSGHYPEEIIASALREMYAAEGSDWFWWFGEDFETVQAADFDRLFRVHQQNVYRFLGKDVPLYLNEPVQIGGPDVSVNQPVDYIQPSIDGMVTHYYEWTGAGVFDAVRTQGAMFLGDPLIQKLFFGFDSETFYLRIDFDPGILAGSPDAPLLVIRLHNREELEWQLPLRSGALDVPATNKSPETKVLWACKKVGEMALSLKDIGLLPGEWFYLTVELSNGQSLMDQCPRGRALPVRVPDERFAQSVWRV</sequence>
<accession>A0A7C3R4T0</accession>
<reference evidence="5" key="1">
    <citation type="journal article" date="2020" name="mSystems">
        <title>Genome- and Community-Level Interaction Insights into Carbon Utilization and Element Cycling Functions of Hydrothermarchaeota in Hydrothermal Sediment.</title>
        <authorList>
            <person name="Zhou Z."/>
            <person name="Liu Y."/>
            <person name="Xu W."/>
            <person name="Pan J."/>
            <person name="Luo Z.H."/>
            <person name="Li M."/>
        </authorList>
    </citation>
    <scope>NUCLEOTIDE SEQUENCE [LARGE SCALE GENOMIC DNA]</scope>
    <source>
        <strain evidence="5">SpSt-902</strain>
    </source>
</reference>
<dbReference type="Gene3D" id="3.20.110.10">
    <property type="entry name" value="Glycoside hydrolase 38, N terminal domain"/>
    <property type="match status" value="2"/>
</dbReference>
<keyword evidence="2 3" id="KW-0119">Carbohydrate metabolism</keyword>
<organism evidence="5">
    <name type="scientific">Leptospirillum ferriphilum</name>
    <dbReference type="NCBI Taxonomy" id="178606"/>
    <lineage>
        <taxon>Bacteria</taxon>
        <taxon>Pseudomonadati</taxon>
        <taxon>Nitrospirota</taxon>
        <taxon>Nitrospiria</taxon>
        <taxon>Nitrospirales</taxon>
        <taxon>Nitrospiraceae</taxon>
        <taxon>Leptospirillum</taxon>
    </lineage>
</organism>
<evidence type="ECO:0000313" key="5">
    <source>
        <dbReference type="EMBL" id="HFT93477.1"/>
    </source>
</evidence>
<dbReference type="GO" id="GO:0016787">
    <property type="term" value="F:hydrolase activity"/>
    <property type="evidence" value="ECO:0007669"/>
    <property type="project" value="UniProtKB-KW"/>
</dbReference>
<evidence type="ECO:0000259" key="4">
    <source>
        <dbReference type="Pfam" id="PF03065"/>
    </source>
</evidence>
<dbReference type="EMBL" id="DTMM01000116">
    <property type="protein sequence ID" value="HFT93477.1"/>
    <property type="molecule type" value="Genomic_DNA"/>
</dbReference>
<dbReference type="Pfam" id="PF03065">
    <property type="entry name" value="Glyco_hydro_57"/>
    <property type="match status" value="1"/>
</dbReference>
<feature type="domain" description="Glycoside hydrolase family 57 N-terminal" evidence="4">
    <location>
        <begin position="7"/>
        <end position="426"/>
    </location>
</feature>
<dbReference type="InterPro" id="IPR004300">
    <property type="entry name" value="Glyco_hydro_57_N"/>
</dbReference>
<dbReference type="SUPFAM" id="SSF88713">
    <property type="entry name" value="Glycoside hydrolase/deacetylase"/>
    <property type="match status" value="1"/>
</dbReference>
<dbReference type="PANTHER" id="PTHR36306:SF1">
    <property type="entry name" value="ALPHA-AMYLASE-RELATED"/>
    <property type="match status" value="1"/>
</dbReference>
<dbReference type="CDD" id="cd10796">
    <property type="entry name" value="GH57N_APU"/>
    <property type="match status" value="1"/>
</dbReference>
<protein>
    <submittedName>
        <fullName evidence="5">Glycoside hydrolase family 57</fullName>
    </submittedName>
</protein>
<dbReference type="InterPro" id="IPR011330">
    <property type="entry name" value="Glyco_hydro/deAcase_b/a-brl"/>
</dbReference>
<evidence type="ECO:0000256" key="3">
    <source>
        <dbReference type="RuleBase" id="RU361196"/>
    </source>
</evidence>
<dbReference type="InterPro" id="IPR052046">
    <property type="entry name" value="GH57_Enzymes"/>
</dbReference>
<gene>
    <name evidence="5" type="ORF">ENX03_05965</name>
</gene>
<keyword evidence="5" id="KW-0378">Hydrolase</keyword>
<evidence type="ECO:0000256" key="2">
    <source>
        <dbReference type="ARBA" id="ARBA00023277"/>
    </source>
</evidence>
<comment type="similarity">
    <text evidence="1 3">Belongs to the glycosyl hydrolase 57 family.</text>
</comment>
<evidence type="ECO:0000256" key="1">
    <source>
        <dbReference type="ARBA" id="ARBA00006821"/>
    </source>
</evidence>
<dbReference type="InterPro" id="IPR027291">
    <property type="entry name" value="Glyco_hydro_38_N_sf"/>
</dbReference>
<comment type="caution">
    <text evidence="5">The sequence shown here is derived from an EMBL/GenBank/DDBJ whole genome shotgun (WGS) entry which is preliminary data.</text>
</comment>
<proteinExistence type="inferred from homology"/>
<name>A0A7C3R4T0_9BACT</name>
<dbReference type="PANTHER" id="PTHR36306">
    <property type="entry name" value="ALPHA-AMYLASE-RELATED-RELATED"/>
    <property type="match status" value="1"/>
</dbReference>
<dbReference type="GO" id="GO:0005975">
    <property type="term" value="P:carbohydrate metabolic process"/>
    <property type="evidence" value="ECO:0007669"/>
    <property type="project" value="InterPro"/>
</dbReference>